<dbReference type="PANTHER" id="PTHR21345">
    <property type="entry name" value="SPIRE"/>
    <property type="match status" value="1"/>
</dbReference>
<keyword evidence="3" id="KW-1185">Reference proteome</keyword>
<dbReference type="AlphaFoldDB" id="A0A9P0H693"/>
<sequence length="239" mass="27175">MVRTLTELFTPGRRPRRQQRATSSRSEWYSVPWRGVKLGVSADAYRSPSCLAYRLCQLTSHPLIFLGLVQNEDSDDDEEPEEEPPADSNPWQRTGSLVLSEAEIQHYCDTTLECRPAPQSQNQSQSYDLATQCPTRRASSRRHTVVVCEGRGSLSVPQSRPESRQTDSPTESLSCTLPEMTWSRTSLQDDLLKSKQWQEECLSLTLEEIVHIRSVLTKAELESLPVEGRVKEDAERRKV</sequence>
<protein>
    <submittedName>
        <fullName evidence="2">Uncharacterized protein</fullName>
    </submittedName>
</protein>
<dbReference type="GO" id="GO:0051295">
    <property type="term" value="P:establishment of meiotic spindle localization"/>
    <property type="evidence" value="ECO:0007669"/>
    <property type="project" value="TreeGrafter"/>
</dbReference>
<feature type="compositionally biased region" description="Acidic residues" evidence="1">
    <location>
        <begin position="72"/>
        <end position="85"/>
    </location>
</feature>
<proteinExistence type="predicted"/>
<reference evidence="2" key="1">
    <citation type="submission" date="2022-01" db="EMBL/GenBank/DDBJ databases">
        <authorList>
            <person name="King R."/>
        </authorList>
    </citation>
    <scope>NUCLEOTIDE SEQUENCE</scope>
</reference>
<name>A0A9P0H693_NEZVI</name>
<dbReference type="GO" id="GO:0051639">
    <property type="term" value="P:actin filament network formation"/>
    <property type="evidence" value="ECO:0007669"/>
    <property type="project" value="TreeGrafter"/>
</dbReference>
<accession>A0A9P0H693</accession>
<feature type="compositionally biased region" description="Polar residues" evidence="1">
    <location>
        <begin position="155"/>
        <end position="173"/>
    </location>
</feature>
<dbReference type="EMBL" id="OV725079">
    <property type="protein sequence ID" value="CAH1396255.1"/>
    <property type="molecule type" value="Genomic_DNA"/>
</dbReference>
<feature type="region of interest" description="Disordered" evidence="1">
    <location>
        <begin position="72"/>
        <end position="93"/>
    </location>
</feature>
<gene>
    <name evidence="2" type="ORF">NEZAVI_LOCUS6359</name>
</gene>
<dbReference type="GO" id="GO:0040038">
    <property type="term" value="P:polar body extrusion after meiotic divisions"/>
    <property type="evidence" value="ECO:0007669"/>
    <property type="project" value="TreeGrafter"/>
</dbReference>
<dbReference type="GO" id="GO:0045010">
    <property type="term" value="P:actin nucleation"/>
    <property type="evidence" value="ECO:0007669"/>
    <property type="project" value="InterPro"/>
</dbReference>
<dbReference type="GO" id="GO:0036089">
    <property type="term" value="P:cleavage furrow formation"/>
    <property type="evidence" value="ECO:0007669"/>
    <property type="project" value="TreeGrafter"/>
</dbReference>
<evidence type="ECO:0000313" key="2">
    <source>
        <dbReference type="EMBL" id="CAH1396255.1"/>
    </source>
</evidence>
<dbReference type="Proteomes" id="UP001152798">
    <property type="component" value="Chromosome 3"/>
</dbReference>
<dbReference type="GO" id="GO:0030659">
    <property type="term" value="C:cytoplasmic vesicle membrane"/>
    <property type="evidence" value="ECO:0007669"/>
    <property type="project" value="TreeGrafter"/>
</dbReference>
<dbReference type="OrthoDB" id="10043757at2759"/>
<dbReference type="GO" id="GO:0030041">
    <property type="term" value="P:actin filament polymerization"/>
    <property type="evidence" value="ECO:0007669"/>
    <property type="project" value="TreeGrafter"/>
</dbReference>
<feature type="region of interest" description="Disordered" evidence="1">
    <location>
        <begin position="1"/>
        <end position="23"/>
    </location>
</feature>
<dbReference type="PANTHER" id="PTHR21345:SF3">
    <property type="entry name" value="PROTEIN SPIRE"/>
    <property type="match status" value="1"/>
</dbReference>
<evidence type="ECO:0000256" key="1">
    <source>
        <dbReference type="SAM" id="MobiDB-lite"/>
    </source>
</evidence>
<dbReference type="GO" id="GO:0003779">
    <property type="term" value="F:actin binding"/>
    <property type="evidence" value="ECO:0007669"/>
    <property type="project" value="InterPro"/>
</dbReference>
<dbReference type="InterPro" id="IPR029901">
    <property type="entry name" value="Spire"/>
</dbReference>
<evidence type="ECO:0000313" key="3">
    <source>
        <dbReference type="Proteomes" id="UP001152798"/>
    </source>
</evidence>
<dbReference type="GO" id="GO:0048193">
    <property type="term" value="P:Golgi vesicle transport"/>
    <property type="evidence" value="ECO:0007669"/>
    <property type="project" value="TreeGrafter"/>
</dbReference>
<dbReference type="GO" id="GO:0008017">
    <property type="term" value="F:microtubule binding"/>
    <property type="evidence" value="ECO:0007669"/>
    <property type="project" value="TreeGrafter"/>
</dbReference>
<feature type="region of interest" description="Disordered" evidence="1">
    <location>
        <begin position="151"/>
        <end position="173"/>
    </location>
</feature>
<organism evidence="2 3">
    <name type="scientific">Nezara viridula</name>
    <name type="common">Southern green stink bug</name>
    <name type="synonym">Cimex viridulus</name>
    <dbReference type="NCBI Taxonomy" id="85310"/>
    <lineage>
        <taxon>Eukaryota</taxon>
        <taxon>Metazoa</taxon>
        <taxon>Ecdysozoa</taxon>
        <taxon>Arthropoda</taxon>
        <taxon>Hexapoda</taxon>
        <taxon>Insecta</taxon>
        <taxon>Pterygota</taxon>
        <taxon>Neoptera</taxon>
        <taxon>Paraneoptera</taxon>
        <taxon>Hemiptera</taxon>
        <taxon>Heteroptera</taxon>
        <taxon>Panheteroptera</taxon>
        <taxon>Pentatomomorpha</taxon>
        <taxon>Pentatomoidea</taxon>
        <taxon>Pentatomidae</taxon>
        <taxon>Pentatominae</taxon>
        <taxon>Nezara</taxon>
    </lineage>
</organism>
<dbReference type="GO" id="GO:0005938">
    <property type="term" value="C:cell cortex"/>
    <property type="evidence" value="ECO:0007669"/>
    <property type="project" value="TreeGrafter"/>
</dbReference>